<proteinExistence type="inferred from homology"/>
<evidence type="ECO:0000256" key="4">
    <source>
        <dbReference type="ARBA" id="ARBA00022801"/>
    </source>
</evidence>
<protein>
    <recommendedName>
        <fullName evidence="3">phospholipase D</fullName>
        <ecNumber evidence="3">3.1.4.4</ecNumber>
    </recommendedName>
</protein>
<dbReference type="CDD" id="cd09130">
    <property type="entry name" value="PLDc_unchar2_2"/>
    <property type="match status" value="1"/>
</dbReference>
<dbReference type="KEGG" id="psua:FLK61_40830"/>
<sequence>MARWYKKKRFWFLLLSVLLLIYIGTIIYHQVKALPEGVSVATEPRSLSDDDVTFLVDHTYQQGDDEIVEHEIFDELYAAIENAEEFLIIDMFMVNETSNESRMYPPLSSEFSERIATQMERHPDLNVVFITDHLNTTYGSHEAEHIDYLADLGAEIIYTDLSQLRDPNPLYSGLWRMGLQWFGQRGTGWITNPLGETSPEVTVRSLLKLTNIKANHRKVLITEDAGYVLSANPHDASGFNSNIGIKVQGEFLYDLIESEKAVAAFSGGDVSMFPSEESLASLLAPTDGPLSAQVVTEREIEYAVIDALDAATPEDTVWLGMFYLSDRHIIEAMERAADRGVPQRIILDPNQNAFGQEKIGLPNIPVAEELVTLDSDSIDIRWYNTNLEQYHSKIFFVDRPDSAQVIAGSTNFTARNLDDYNLESNLSIEGPPDSAFLSDVRNYFERLWENEDGEFTVEYEEYEEPLGWVKYVTYRIQKALRFTTY</sequence>
<dbReference type="CDD" id="cd09129">
    <property type="entry name" value="PLDc_unchar2_1"/>
    <property type="match status" value="1"/>
</dbReference>
<dbReference type="RefSeq" id="WP_176010913.1">
    <property type="nucleotide sequence ID" value="NZ_CP041372.2"/>
</dbReference>
<dbReference type="InterPro" id="IPR025202">
    <property type="entry name" value="PLD-like_dom"/>
</dbReference>
<comment type="catalytic activity">
    <reaction evidence="1">
        <text>a 1,2-diacyl-sn-glycero-3-phosphocholine + H2O = a 1,2-diacyl-sn-glycero-3-phosphate + choline + H(+)</text>
        <dbReference type="Rhea" id="RHEA:14445"/>
        <dbReference type="ChEBI" id="CHEBI:15354"/>
        <dbReference type="ChEBI" id="CHEBI:15377"/>
        <dbReference type="ChEBI" id="CHEBI:15378"/>
        <dbReference type="ChEBI" id="CHEBI:57643"/>
        <dbReference type="ChEBI" id="CHEBI:58608"/>
        <dbReference type="EC" id="3.1.4.4"/>
    </reaction>
</comment>
<evidence type="ECO:0000313" key="9">
    <source>
        <dbReference type="Proteomes" id="UP000318138"/>
    </source>
</evidence>
<gene>
    <name evidence="8" type="ORF">FLK61_40830</name>
</gene>
<evidence type="ECO:0000256" key="1">
    <source>
        <dbReference type="ARBA" id="ARBA00000798"/>
    </source>
</evidence>
<dbReference type="InterPro" id="IPR001736">
    <property type="entry name" value="PLipase_D/transphosphatidylase"/>
</dbReference>
<reference evidence="9" key="1">
    <citation type="submission" date="2019-07" db="EMBL/GenBank/DDBJ databases">
        <title>Bacillus alkalisoli sp. nov. isolated from saline soil.</title>
        <authorList>
            <person name="Sun J.-Q."/>
            <person name="Xu L."/>
        </authorList>
    </citation>
    <scope>NUCLEOTIDE SEQUENCE [LARGE SCALE GENOMIC DNA]</scope>
    <source>
        <strain evidence="9">M4U3P1</strain>
    </source>
</reference>
<keyword evidence="9" id="KW-1185">Reference proteome</keyword>
<evidence type="ECO:0000313" key="8">
    <source>
        <dbReference type="EMBL" id="QKS72946.1"/>
    </source>
</evidence>
<keyword evidence="4" id="KW-0378">Hydrolase</keyword>
<evidence type="ECO:0000256" key="3">
    <source>
        <dbReference type="ARBA" id="ARBA00012027"/>
    </source>
</evidence>
<dbReference type="GO" id="GO:0016042">
    <property type="term" value="P:lipid catabolic process"/>
    <property type="evidence" value="ECO:0007669"/>
    <property type="project" value="UniProtKB-KW"/>
</dbReference>
<dbReference type="GO" id="GO:0006793">
    <property type="term" value="P:phosphorus metabolic process"/>
    <property type="evidence" value="ECO:0007669"/>
    <property type="project" value="UniProtKB-ARBA"/>
</dbReference>
<evidence type="ECO:0000259" key="7">
    <source>
        <dbReference type="PROSITE" id="PS50035"/>
    </source>
</evidence>
<evidence type="ECO:0000256" key="6">
    <source>
        <dbReference type="ARBA" id="ARBA00023098"/>
    </source>
</evidence>
<dbReference type="Gene3D" id="3.30.870.10">
    <property type="entry name" value="Endonuclease Chain A"/>
    <property type="match status" value="2"/>
</dbReference>
<dbReference type="PANTHER" id="PTHR43856:SF1">
    <property type="entry name" value="MITOCHONDRIAL CARDIOLIPIN HYDROLASE"/>
    <property type="match status" value="1"/>
</dbReference>
<dbReference type="SUPFAM" id="SSF56024">
    <property type="entry name" value="Phospholipase D/nuclease"/>
    <property type="match status" value="2"/>
</dbReference>
<dbReference type="AlphaFoldDB" id="A0A859FJH5"/>
<dbReference type="PROSITE" id="PS50035">
    <property type="entry name" value="PLD"/>
    <property type="match status" value="1"/>
</dbReference>
<accession>A0A859FJH5</accession>
<dbReference type="PANTHER" id="PTHR43856">
    <property type="entry name" value="CARDIOLIPIN HYDROLASE"/>
    <property type="match status" value="1"/>
</dbReference>
<dbReference type="EC" id="3.1.4.4" evidence="3"/>
<keyword evidence="6" id="KW-0443">Lipid metabolism</keyword>
<comment type="similarity">
    <text evidence="2">Belongs to the phospholipase D family.</text>
</comment>
<keyword evidence="5" id="KW-0442">Lipid degradation</keyword>
<dbReference type="EMBL" id="CP041372">
    <property type="protein sequence ID" value="QKS72946.1"/>
    <property type="molecule type" value="Genomic_DNA"/>
</dbReference>
<dbReference type="Proteomes" id="UP000318138">
    <property type="component" value="Chromosome"/>
</dbReference>
<dbReference type="InterPro" id="IPR051406">
    <property type="entry name" value="PLD_domain"/>
</dbReference>
<dbReference type="GO" id="GO:0016891">
    <property type="term" value="F:RNA endonuclease activity producing 5'-phosphomonoesters, hydrolytic mechanism"/>
    <property type="evidence" value="ECO:0007669"/>
    <property type="project" value="TreeGrafter"/>
</dbReference>
<evidence type="ECO:0000256" key="5">
    <source>
        <dbReference type="ARBA" id="ARBA00022963"/>
    </source>
</evidence>
<dbReference type="Pfam" id="PF13091">
    <property type="entry name" value="PLDc_2"/>
    <property type="match status" value="1"/>
</dbReference>
<dbReference type="GO" id="GO:0004630">
    <property type="term" value="F:phospholipase D activity"/>
    <property type="evidence" value="ECO:0007669"/>
    <property type="project" value="UniProtKB-EC"/>
</dbReference>
<evidence type="ECO:0000256" key="2">
    <source>
        <dbReference type="ARBA" id="ARBA00008664"/>
    </source>
</evidence>
<name>A0A859FJH5_9BACI</name>
<organism evidence="8 9">
    <name type="scientific">Paenalkalicoccus suaedae</name>
    <dbReference type="NCBI Taxonomy" id="2592382"/>
    <lineage>
        <taxon>Bacteria</taxon>
        <taxon>Bacillati</taxon>
        <taxon>Bacillota</taxon>
        <taxon>Bacilli</taxon>
        <taxon>Bacillales</taxon>
        <taxon>Bacillaceae</taxon>
        <taxon>Paenalkalicoccus</taxon>
    </lineage>
</organism>
<feature type="domain" description="PLD phosphodiesterase" evidence="7">
    <location>
        <begin position="386"/>
        <end position="416"/>
    </location>
</feature>